<dbReference type="InterPro" id="IPR001296">
    <property type="entry name" value="Glyco_trans_1"/>
</dbReference>
<proteinExistence type="predicted"/>
<keyword evidence="7" id="KW-1185">Reference proteome</keyword>
<protein>
    <submittedName>
        <fullName evidence="6">Glycosyltransferase</fullName>
    </submittedName>
</protein>
<reference evidence="6 7" key="1">
    <citation type="journal article" date="2021" name="MBio">
        <title>Poor Competitiveness of Bradyrhizobium in Pigeon Pea Root Colonization in Indian Soils.</title>
        <authorList>
            <person name="Chalasani D."/>
            <person name="Basu A."/>
            <person name="Pullabhotla S.V.S.R.N."/>
            <person name="Jorrin B."/>
            <person name="Neal A.L."/>
            <person name="Poole P.S."/>
            <person name="Podile A.R."/>
            <person name="Tkacz A."/>
        </authorList>
    </citation>
    <scope>NUCLEOTIDE SEQUENCE [LARGE SCALE GENOMIC DNA]</scope>
    <source>
        <strain evidence="6 7">HU12</strain>
    </source>
</reference>
<evidence type="ECO:0000256" key="2">
    <source>
        <dbReference type="ARBA" id="ARBA00022679"/>
    </source>
</evidence>
<dbReference type="RefSeq" id="WP_220340066.1">
    <property type="nucleotide sequence ID" value="NZ_JAEUAX010000008.1"/>
</dbReference>
<keyword evidence="2" id="KW-0808">Transferase</keyword>
<dbReference type="Pfam" id="PF13439">
    <property type="entry name" value="Glyco_transf_4"/>
    <property type="match status" value="1"/>
</dbReference>
<feature type="domain" description="Glycosyltransferase subfamily 4-like N-terminal" evidence="5">
    <location>
        <begin position="14"/>
        <end position="180"/>
    </location>
</feature>
<evidence type="ECO:0000259" key="4">
    <source>
        <dbReference type="Pfam" id="PF00534"/>
    </source>
</evidence>
<dbReference type="Pfam" id="PF00534">
    <property type="entry name" value="Glycos_transf_1"/>
    <property type="match status" value="1"/>
</dbReference>
<organism evidence="6 7">
    <name type="scientific">Microbacterium ureisolvens</name>
    <dbReference type="NCBI Taxonomy" id="2781186"/>
    <lineage>
        <taxon>Bacteria</taxon>
        <taxon>Bacillati</taxon>
        <taxon>Actinomycetota</taxon>
        <taxon>Actinomycetes</taxon>
        <taxon>Micrococcales</taxon>
        <taxon>Microbacteriaceae</taxon>
        <taxon>Microbacterium</taxon>
    </lineage>
</organism>
<evidence type="ECO:0000313" key="6">
    <source>
        <dbReference type="EMBL" id="MBW9110951.1"/>
    </source>
</evidence>
<evidence type="ECO:0000256" key="3">
    <source>
        <dbReference type="SAM" id="MobiDB-lite"/>
    </source>
</evidence>
<gene>
    <name evidence="6" type="ORF">JNB61_14315</name>
</gene>
<evidence type="ECO:0000256" key="1">
    <source>
        <dbReference type="ARBA" id="ARBA00022676"/>
    </source>
</evidence>
<dbReference type="EMBL" id="JAEUAX010000008">
    <property type="protein sequence ID" value="MBW9110951.1"/>
    <property type="molecule type" value="Genomic_DNA"/>
</dbReference>
<name>A0ABS7HZX8_9MICO</name>
<evidence type="ECO:0000313" key="7">
    <source>
        <dbReference type="Proteomes" id="UP000777440"/>
    </source>
</evidence>
<dbReference type="Gene3D" id="3.40.50.2000">
    <property type="entry name" value="Glycogen Phosphorylase B"/>
    <property type="match status" value="2"/>
</dbReference>
<accession>A0ABS7HZX8</accession>
<feature type="domain" description="Glycosyl transferase family 1" evidence="4">
    <location>
        <begin position="207"/>
        <end position="338"/>
    </location>
</feature>
<dbReference type="PANTHER" id="PTHR12526">
    <property type="entry name" value="GLYCOSYLTRANSFERASE"/>
    <property type="match status" value="1"/>
</dbReference>
<dbReference type="Proteomes" id="UP000777440">
    <property type="component" value="Unassembled WGS sequence"/>
</dbReference>
<dbReference type="PANTHER" id="PTHR12526:SF584">
    <property type="entry name" value="GLYCOSYLTRANSFERASE"/>
    <property type="match status" value="1"/>
</dbReference>
<evidence type="ECO:0000259" key="5">
    <source>
        <dbReference type="Pfam" id="PF13439"/>
    </source>
</evidence>
<dbReference type="SUPFAM" id="SSF53756">
    <property type="entry name" value="UDP-Glycosyltransferase/glycogen phosphorylase"/>
    <property type="match status" value="1"/>
</dbReference>
<feature type="region of interest" description="Disordered" evidence="3">
    <location>
        <begin position="376"/>
        <end position="396"/>
    </location>
</feature>
<comment type="caution">
    <text evidence="6">The sequence shown here is derived from an EMBL/GenBank/DDBJ whole genome shotgun (WGS) entry which is preliminary data.</text>
</comment>
<dbReference type="InterPro" id="IPR028098">
    <property type="entry name" value="Glyco_trans_4-like_N"/>
</dbReference>
<keyword evidence="1" id="KW-0328">Glycosyltransferase</keyword>
<sequence>MSGLIVQEWIERSGGAEQVLDAFRTALPDSRMFALWSDDGERFPRSTVHESWMARTPLRHHKAMGLPLMPATWRAAKVGARPDWVLTSSYVFAHHCDFGTRRSGVPKFSYVHSPARYLWEPELDGRGSSPALAAARSVLKRVDRDAARYAGDLAANSEFVRRRIQRSWGRDARVIHPPVKAREIIDGGDWAEALTAEETAVLEALPERGYLMAASRLVPYKRHDAVIRMGDRLGVPVVVAGTGPERDNLQALAESASVPVHMLGFVSDALMRALFQRALAFVFPPVEDFGIIPVEAMAAGCPVIVNRVGGAAESVVDGVTGFTVDPDDPVELAAAVAGLDRIDPAAARARAAEFDISRFIGSVRTWVLGETDAAPSAAADDGTFTRGDAAGVPAPR</sequence>